<comment type="caution">
    <text evidence="2">The sequence shown here is derived from an EMBL/GenBank/DDBJ whole genome shotgun (WGS) entry which is preliminary data.</text>
</comment>
<keyword evidence="3" id="KW-1185">Reference proteome</keyword>
<proteinExistence type="predicted"/>
<dbReference type="AlphaFoldDB" id="A0AAD8AHQ2"/>
<dbReference type="EMBL" id="JASPKZ010001574">
    <property type="protein sequence ID" value="KAJ9597968.1"/>
    <property type="molecule type" value="Genomic_DNA"/>
</dbReference>
<accession>A0AAD8AHQ2</accession>
<feature type="region of interest" description="Disordered" evidence="1">
    <location>
        <begin position="33"/>
        <end position="55"/>
    </location>
</feature>
<gene>
    <name evidence="2" type="ORF">L9F63_011169</name>
</gene>
<dbReference type="Proteomes" id="UP001233999">
    <property type="component" value="Unassembled WGS sequence"/>
</dbReference>
<sequence>QTRKVDMKKELALATQRSGSKLQRLRFGGEVVRHEQARSTHAPCAVRGSNPFEDA</sequence>
<name>A0AAD8AHQ2_DIPPU</name>
<feature type="non-terminal residue" evidence="2">
    <location>
        <position position="1"/>
    </location>
</feature>
<evidence type="ECO:0000313" key="2">
    <source>
        <dbReference type="EMBL" id="KAJ9597968.1"/>
    </source>
</evidence>
<organism evidence="2 3">
    <name type="scientific">Diploptera punctata</name>
    <name type="common">Pacific beetle cockroach</name>
    <dbReference type="NCBI Taxonomy" id="6984"/>
    <lineage>
        <taxon>Eukaryota</taxon>
        <taxon>Metazoa</taxon>
        <taxon>Ecdysozoa</taxon>
        <taxon>Arthropoda</taxon>
        <taxon>Hexapoda</taxon>
        <taxon>Insecta</taxon>
        <taxon>Pterygota</taxon>
        <taxon>Neoptera</taxon>
        <taxon>Polyneoptera</taxon>
        <taxon>Dictyoptera</taxon>
        <taxon>Blattodea</taxon>
        <taxon>Blaberoidea</taxon>
        <taxon>Blaberidae</taxon>
        <taxon>Diplopterinae</taxon>
        <taxon>Diploptera</taxon>
    </lineage>
</organism>
<evidence type="ECO:0000256" key="1">
    <source>
        <dbReference type="SAM" id="MobiDB-lite"/>
    </source>
</evidence>
<reference evidence="2" key="2">
    <citation type="submission" date="2023-05" db="EMBL/GenBank/DDBJ databases">
        <authorList>
            <person name="Fouks B."/>
        </authorList>
    </citation>
    <scope>NUCLEOTIDE SEQUENCE</scope>
    <source>
        <strain evidence="2">Stay&amp;Tobe</strain>
        <tissue evidence="2">Testes</tissue>
    </source>
</reference>
<evidence type="ECO:0000313" key="3">
    <source>
        <dbReference type="Proteomes" id="UP001233999"/>
    </source>
</evidence>
<protein>
    <submittedName>
        <fullName evidence="2">Uncharacterized protein</fullName>
    </submittedName>
</protein>
<feature type="non-terminal residue" evidence="2">
    <location>
        <position position="55"/>
    </location>
</feature>
<reference evidence="2" key="1">
    <citation type="journal article" date="2023" name="IScience">
        <title>Live-bearing cockroach genome reveals convergent evolutionary mechanisms linked to viviparity in insects and beyond.</title>
        <authorList>
            <person name="Fouks B."/>
            <person name="Harrison M.C."/>
            <person name="Mikhailova A.A."/>
            <person name="Marchal E."/>
            <person name="English S."/>
            <person name="Carruthers M."/>
            <person name="Jennings E.C."/>
            <person name="Chiamaka E.L."/>
            <person name="Frigard R.A."/>
            <person name="Pippel M."/>
            <person name="Attardo G.M."/>
            <person name="Benoit J.B."/>
            <person name="Bornberg-Bauer E."/>
            <person name="Tobe S.S."/>
        </authorList>
    </citation>
    <scope>NUCLEOTIDE SEQUENCE</scope>
    <source>
        <strain evidence="2">Stay&amp;Tobe</strain>
    </source>
</reference>